<dbReference type="AlphaFoldDB" id="A0A1I4XFJ5"/>
<dbReference type="RefSeq" id="WP_092876977.1">
    <property type="nucleotide sequence ID" value="NZ_FOVC01000004.1"/>
</dbReference>
<reference evidence="3" key="1">
    <citation type="submission" date="2016-10" db="EMBL/GenBank/DDBJ databases">
        <authorList>
            <person name="Varghese N."/>
            <person name="Submissions S."/>
        </authorList>
    </citation>
    <scope>NUCLEOTIDE SEQUENCE [LARGE SCALE GENOMIC DNA]</scope>
    <source>
        <strain evidence="3">N6PO6</strain>
    </source>
</reference>
<organism evidence="2 3">
    <name type="scientific">Izhakiella capsodis</name>
    <dbReference type="NCBI Taxonomy" id="1367852"/>
    <lineage>
        <taxon>Bacteria</taxon>
        <taxon>Pseudomonadati</taxon>
        <taxon>Pseudomonadota</taxon>
        <taxon>Gammaproteobacteria</taxon>
        <taxon>Enterobacterales</taxon>
        <taxon>Erwiniaceae</taxon>
        <taxon>Izhakiella</taxon>
    </lineage>
</organism>
<keyword evidence="3" id="KW-1185">Reference proteome</keyword>
<gene>
    <name evidence="2" type="ORF">SAMN05216516_104108</name>
</gene>
<feature type="domain" description="MaoC-like" evidence="1">
    <location>
        <begin position="6"/>
        <end position="44"/>
    </location>
</feature>
<evidence type="ECO:0000259" key="1">
    <source>
        <dbReference type="Pfam" id="PF01575"/>
    </source>
</evidence>
<name>A0A1I4XFJ5_9GAMM</name>
<dbReference type="OrthoDB" id="9774179at2"/>
<dbReference type="SUPFAM" id="SSF54637">
    <property type="entry name" value="Thioesterase/thiol ester dehydrase-isomerase"/>
    <property type="match status" value="1"/>
</dbReference>
<accession>A0A1I4XFJ5</accession>
<dbReference type="Proteomes" id="UP000242222">
    <property type="component" value="Unassembled WGS sequence"/>
</dbReference>
<dbReference type="Pfam" id="PF01575">
    <property type="entry name" value="MaoC_dehydratas"/>
    <property type="match status" value="1"/>
</dbReference>
<dbReference type="InterPro" id="IPR029069">
    <property type="entry name" value="HotDog_dom_sf"/>
</dbReference>
<evidence type="ECO:0000313" key="2">
    <source>
        <dbReference type="EMBL" id="SFN24545.1"/>
    </source>
</evidence>
<dbReference type="InterPro" id="IPR002539">
    <property type="entry name" value="MaoC-like_dom"/>
</dbReference>
<dbReference type="Gene3D" id="3.10.129.10">
    <property type="entry name" value="Hotdog Thioesterase"/>
    <property type="match status" value="1"/>
</dbReference>
<protein>
    <submittedName>
        <fullName evidence="2">MaoC like domain-containing protein</fullName>
    </submittedName>
</protein>
<proteinExistence type="predicted"/>
<sequence>MALCYTQRDAARWAVFSGDHNPIHFDPAEARRLGMDRLCIHGMRALLEVKSGLSQALEKHLFCSDGFLFSSRLRAPVLFDIPYQLSLNETCQGDRLQIGGKLVNSDTQQSSINSKLSVAMPLTLSPVIRASMLPGDRLSAIYNQFLTVENNPVPLWSLLDAILFRQLVNATETLESVRDLIPGHKANCLGDILSLVQVVQTHHQVHFASWLLQPVEKVWSGEPLHYAIQPTLVMGEKAPGLVLVTGIQAWRTDEPLIAVTVTLKTGPLATE</sequence>
<evidence type="ECO:0000313" key="3">
    <source>
        <dbReference type="Proteomes" id="UP000242222"/>
    </source>
</evidence>
<dbReference type="EMBL" id="FOVC01000004">
    <property type="protein sequence ID" value="SFN24545.1"/>
    <property type="molecule type" value="Genomic_DNA"/>
</dbReference>
<dbReference type="STRING" id="1367852.SAMN05216516_104108"/>